<evidence type="ECO:0000313" key="3">
    <source>
        <dbReference type="Proteomes" id="UP000002168"/>
    </source>
</evidence>
<gene>
    <name evidence="2" type="ordered locus">Swoo_2771</name>
</gene>
<accession>B1KJ27</accession>
<feature type="transmembrane region" description="Helical" evidence="1">
    <location>
        <begin position="76"/>
        <end position="92"/>
    </location>
</feature>
<keyword evidence="1" id="KW-0812">Transmembrane</keyword>
<protein>
    <recommendedName>
        <fullName evidence="4">DUF2878 domain-containing protein</fullName>
    </recommendedName>
</protein>
<keyword evidence="1" id="KW-1133">Transmembrane helix</keyword>
<reference evidence="2 3" key="1">
    <citation type="submission" date="2008-02" db="EMBL/GenBank/DDBJ databases">
        <title>Complete sequence of Shewanella woodyi ATCC 51908.</title>
        <authorList>
            <consortium name="US DOE Joint Genome Institute"/>
            <person name="Copeland A."/>
            <person name="Lucas S."/>
            <person name="Lapidus A."/>
            <person name="Glavina del Rio T."/>
            <person name="Dalin E."/>
            <person name="Tice H."/>
            <person name="Bruce D."/>
            <person name="Goodwin L."/>
            <person name="Pitluck S."/>
            <person name="Sims D."/>
            <person name="Brettin T."/>
            <person name="Detter J.C."/>
            <person name="Han C."/>
            <person name="Kuske C.R."/>
            <person name="Schmutz J."/>
            <person name="Larimer F."/>
            <person name="Land M."/>
            <person name="Hauser L."/>
            <person name="Kyrpides N."/>
            <person name="Lykidis A."/>
            <person name="Zhao J.-S."/>
            <person name="Richardson P."/>
        </authorList>
    </citation>
    <scope>NUCLEOTIDE SEQUENCE [LARGE SCALE GENOMIC DNA]</scope>
    <source>
        <strain evidence="3">ATCC 51908 / MS32</strain>
    </source>
</reference>
<dbReference type="AlphaFoldDB" id="B1KJ27"/>
<feature type="transmembrane region" description="Helical" evidence="1">
    <location>
        <begin position="51"/>
        <end position="70"/>
    </location>
</feature>
<dbReference type="Pfam" id="PF11086">
    <property type="entry name" value="DUF2878"/>
    <property type="match status" value="1"/>
</dbReference>
<evidence type="ECO:0008006" key="4">
    <source>
        <dbReference type="Google" id="ProtNLM"/>
    </source>
</evidence>
<proteinExistence type="predicted"/>
<feature type="transmembrane region" description="Helical" evidence="1">
    <location>
        <begin position="139"/>
        <end position="159"/>
    </location>
</feature>
<dbReference type="EMBL" id="CP000961">
    <property type="protein sequence ID" value="ACA87047.1"/>
    <property type="molecule type" value="Genomic_DNA"/>
</dbReference>
<dbReference type="RefSeq" id="WP_012325383.1">
    <property type="nucleotide sequence ID" value="NC_010506.1"/>
</dbReference>
<dbReference type="STRING" id="392500.Swoo_2771"/>
<dbReference type="InterPro" id="IPR021306">
    <property type="entry name" value="DUF2878"/>
</dbReference>
<organism evidence="2 3">
    <name type="scientific">Shewanella woodyi (strain ATCC 51908 / MS32)</name>
    <dbReference type="NCBI Taxonomy" id="392500"/>
    <lineage>
        <taxon>Bacteria</taxon>
        <taxon>Pseudomonadati</taxon>
        <taxon>Pseudomonadota</taxon>
        <taxon>Gammaproteobacteria</taxon>
        <taxon>Alteromonadales</taxon>
        <taxon>Shewanellaceae</taxon>
        <taxon>Shewanella</taxon>
    </lineage>
</organism>
<dbReference type="eggNOG" id="ENOG502ZYVF">
    <property type="taxonomic scope" value="Bacteria"/>
</dbReference>
<keyword evidence="1" id="KW-0472">Membrane</keyword>
<dbReference type="Proteomes" id="UP000002168">
    <property type="component" value="Chromosome"/>
</dbReference>
<dbReference type="HOGENOM" id="CLU_110723_0_1_6"/>
<name>B1KJ27_SHEWM</name>
<evidence type="ECO:0000256" key="1">
    <source>
        <dbReference type="SAM" id="Phobius"/>
    </source>
</evidence>
<dbReference type="KEGG" id="swd:Swoo_2771"/>
<evidence type="ECO:0000313" key="2">
    <source>
        <dbReference type="EMBL" id="ACA87047.1"/>
    </source>
</evidence>
<sequence>MKRFWLINLVLFQATWFVSAIYTDTAWPYLIAIFLLHLLLSPTVKEDIRLLILLPIGVAVDKVLIDLGVFHTSAEVFPLWLILIWVMFIISFNHSLKWLMAMPLVLSALIGAIAGPLSYRLGAELGALEWGVAELNGLLILAAVWAGLLPSLVIGYRHLRLDFALDKKGA</sequence>
<keyword evidence="3" id="KW-1185">Reference proteome</keyword>
<feature type="transmembrane region" description="Helical" evidence="1">
    <location>
        <begin position="99"/>
        <end position="119"/>
    </location>
</feature>